<evidence type="ECO:0000256" key="6">
    <source>
        <dbReference type="ARBA" id="ARBA00022982"/>
    </source>
</evidence>
<organism evidence="12 13">
    <name type="scientific">Rhodoferax sediminis</name>
    <dbReference type="NCBI Taxonomy" id="2509614"/>
    <lineage>
        <taxon>Bacteria</taxon>
        <taxon>Pseudomonadati</taxon>
        <taxon>Pseudomonadota</taxon>
        <taxon>Betaproteobacteria</taxon>
        <taxon>Burkholderiales</taxon>
        <taxon>Comamonadaceae</taxon>
        <taxon>Rhodoferax</taxon>
    </lineage>
</organism>
<evidence type="ECO:0000256" key="4">
    <source>
        <dbReference type="ARBA" id="ARBA00022448"/>
    </source>
</evidence>
<dbReference type="GO" id="GO:0042773">
    <property type="term" value="P:ATP synthesis coupled electron transport"/>
    <property type="evidence" value="ECO:0007669"/>
    <property type="project" value="TreeGrafter"/>
</dbReference>
<evidence type="ECO:0000256" key="2">
    <source>
        <dbReference type="ARBA" id="ARBA00004418"/>
    </source>
</evidence>
<comment type="subcellular location">
    <subcellularLocation>
        <location evidence="1">Membrane</location>
    </subcellularLocation>
    <subcellularLocation>
        <location evidence="2">Periplasm</location>
    </subcellularLocation>
</comment>
<gene>
    <name evidence="12" type="ORF">EUB48_11880</name>
</gene>
<dbReference type="EMBL" id="CP035503">
    <property type="protein sequence ID" value="QDL39774.1"/>
    <property type="molecule type" value="Genomic_DNA"/>
</dbReference>
<keyword evidence="8 10" id="KW-0472">Membrane</keyword>
<keyword evidence="10" id="KW-0812">Transmembrane</keyword>
<evidence type="ECO:0000256" key="7">
    <source>
        <dbReference type="ARBA" id="ARBA00023008"/>
    </source>
</evidence>
<evidence type="ECO:0000256" key="10">
    <source>
        <dbReference type="SAM" id="Phobius"/>
    </source>
</evidence>
<keyword evidence="6" id="KW-0249">Electron transport</keyword>
<evidence type="ECO:0000313" key="12">
    <source>
        <dbReference type="EMBL" id="QDL39774.1"/>
    </source>
</evidence>
<evidence type="ECO:0000256" key="8">
    <source>
        <dbReference type="ARBA" id="ARBA00023136"/>
    </source>
</evidence>
<dbReference type="GO" id="GO:0042597">
    <property type="term" value="C:periplasmic space"/>
    <property type="evidence" value="ECO:0007669"/>
    <property type="project" value="UniProtKB-SubCell"/>
</dbReference>
<dbReference type="GO" id="GO:0016020">
    <property type="term" value="C:membrane"/>
    <property type="evidence" value="ECO:0007669"/>
    <property type="project" value="UniProtKB-SubCell"/>
</dbReference>
<keyword evidence="5" id="KW-0479">Metal-binding</keyword>
<proteinExistence type="inferred from homology"/>
<keyword evidence="10" id="KW-1133">Transmembrane helix</keyword>
<dbReference type="GO" id="GO:0005507">
    <property type="term" value="F:copper ion binding"/>
    <property type="evidence" value="ECO:0007669"/>
    <property type="project" value="InterPro"/>
</dbReference>
<dbReference type="InterPro" id="IPR001505">
    <property type="entry name" value="Copper_CuA"/>
</dbReference>
<dbReference type="SUPFAM" id="SSF49503">
    <property type="entry name" value="Cupredoxins"/>
    <property type="match status" value="1"/>
</dbReference>
<dbReference type="KEGG" id="rhf:EUB48_11880"/>
<evidence type="ECO:0000256" key="3">
    <source>
        <dbReference type="ARBA" id="ARBA00007866"/>
    </source>
</evidence>
<dbReference type="Pfam" id="PF00116">
    <property type="entry name" value="COX2"/>
    <property type="match status" value="1"/>
</dbReference>
<evidence type="ECO:0000313" key="13">
    <source>
        <dbReference type="Proteomes" id="UP000316798"/>
    </source>
</evidence>
<comment type="similarity">
    <text evidence="3">Belongs to the cytochrome c oxidase subunit 2 family.</text>
</comment>
<evidence type="ECO:0000256" key="1">
    <source>
        <dbReference type="ARBA" id="ARBA00004370"/>
    </source>
</evidence>
<keyword evidence="7" id="KW-0186">Copper</keyword>
<evidence type="ECO:0000259" key="11">
    <source>
        <dbReference type="PROSITE" id="PS50857"/>
    </source>
</evidence>
<feature type="transmembrane region" description="Helical" evidence="10">
    <location>
        <begin position="48"/>
        <end position="65"/>
    </location>
</feature>
<keyword evidence="4" id="KW-0813">Transport</keyword>
<dbReference type="InterPro" id="IPR002429">
    <property type="entry name" value="CcO_II-like_C"/>
</dbReference>
<sequence length="181" mass="19789">MVIQDEVWLLTLTGISVVALAFIYVIAQAGKSADSAQVQKRAHAIRRWWLLALVLLGVGVAYATLSPFPIANQRVQAPAAQIVNVIGRQWNWELSQSQVRAGTPVEFNVTSADVNHGFAIYGPGDRIVTQTQAMPGFSNRLLHTFTEPGKYRVMCLEYCGLAHHGMVTEFEVVAADKGAQP</sequence>
<dbReference type="PROSITE" id="PS50857">
    <property type="entry name" value="COX2_CUA"/>
    <property type="match status" value="1"/>
</dbReference>
<name>A0A515DHA3_9BURK</name>
<reference evidence="12 13" key="1">
    <citation type="submission" date="2019-01" db="EMBL/GenBank/DDBJ databases">
        <title>Genomic insights into a novel species Rhodoferax sp.</title>
        <authorList>
            <person name="Jin L."/>
        </authorList>
    </citation>
    <scope>NUCLEOTIDE SEQUENCE [LARGE SCALE GENOMIC DNA]</scope>
    <source>
        <strain evidence="12 13">CHu59-6-5</strain>
    </source>
</reference>
<dbReference type="Gene3D" id="2.60.40.420">
    <property type="entry name" value="Cupredoxins - blue copper proteins"/>
    <property type="match status" value="1"/>
</dbReference>
<evidence type="ECO:0000256" key="5">
    <source>
        <dbReference type="ARBA" id="ARBA00022723"/>
    </source>
</evidence>
<dbReference type="CDD" id="cd13916">
    <property type="entry name" value="CuRO_HCO_II_like_1"/>
    <property type="match status" value="1"/>
</dbReference>
<dbReference type="PANTHER" id="PTHR22888:SF9">
    <property type="entry name" value="CYTOCHROME C OXIDASE SUBUNIT 2"/>
    <property type="match status" value="1"/>
</dbReference>
<feature type="domain" description="Cytochrome oxidase subunit II copper A binding" evidence="11">
    <location>
        <begin position="78"/>
        <end position="181"/>
    </location>
</feature>
<dbReference type="PROSITE" id="PS00078">
    <property type="entry name" value="COX2"/>
    <property type="match status" value="1"/>
</dbReference>
<keyword evidence="13" id="KW-1185">Reference proteome</keyword>
<dbReference type="InterPro" id="IPR045187">
    <property type="entry name" value="CcO_II"/>
</dbReference>
<dbReference type="OrthoDB" id="9759695at2"/>
<dbReference type="GO" id="GO:0004129">
    <property type="term" value="F:cytochrome-c oxidase activity"/>
    <property type="evidence" value="ECO:0007669"/>
    <property type="project" value="UniProtKB-EC"/>
</dbReference>
<accession>A0A515DHA3</accession>
<protein>
    <submittedName>
        <fullName evidence="12">Cytochrome oxidase</fullName>
    </submittedName>
</protein>
<dbReference type="AlphaFoldDB" id="A0A515DHA3"/>
<dbReference type="Proteomes" id="UP000316798">
    <property type="component" value="Chromosome"/>
</dbReference>
<dbReference type="PANTHER" id="PTHR22888">
    <property type="entry name" value="CYTOCHROME C OXIDASE, SUBUNIT II"/>
    <property type="match status" value="1"/>
</dbReference>
<comment type="catalytic activity">
    <reaction evidence="9">
        <text>4 Fe(II)-[cytochrome c] + O2 + 8 H(+)(in) = 4 Fe(III)-[cytochrome c] + 2 H2O + 4 H(+)(out)</text>
        <dbReference type="Rhea" id="RHEA:11436"/>
        <dbReference type="Rhea" id="RHEA-COMP:10350"/>
        <dbReference type="Rhea" id="RHEA-COMP:14399"/>
        <dbReference type="ChEBI" id="CHEBI:15377"/>
        <dbReference type="ChEBI" id="CHEBI:15378"/>
        <dbReference type="ChEBI" id="CHEBI:15379"/>
        <dbReference type="ChEBI" id="CHEBI:29033"/>
        <dbReference type="ChEBI" id="CHEBI:29034"/>
        <dbReference type="EC" id="7.1.1.9"/>
    </reaction>
</comment>
<feature type="transmembrane region" description="Helical" evidence="10">
    <location>
        <begin position="6"/>
        <end position="27"/>
    </location>
</feature>
<dbReference type="InterPro" id="IPR008972">
    <property type="entry name" value="Cupredoxin"/>
</dbReference>
<evidence type="ECO:0000256" key="9">
    <source>
        <dbReference type="ARBA" id="ARBA00047816"/>
    </source>
</evidence>